<protein>
    <submittedName>
        <fullName evidence="8">Cytochrome P450</fullName>
    </submittedName>
</protein>
<dbReference type="InterPro" id="IPR050364">
    <property type="entry name" value="Cytochrome_P450_fung"/>
</dbReference>
<dbReference type="AlphaFoldDB" id="A0AAD7FGQ1"/>
<keyword evidence="4" id="KW-0479">Metal-binding</keyword>
<comment type="caution">
    <text evidence="8">The sequence shown here is derived from an EMBL/GenBank/DDBJ whole genome shotgun (WGS) entry which is preliminary data.</text>
</comment>
<evidence type="ECO:0000256" key="5">
    <source>
        <dbReference type="ARBA" id="ARBA00023002"/>
    </source>
</evidence>
<dbReference type="GO" id="GO:0004497">
    <property type="term" value="F:monooxygenase activity"/>
    <property type="evidence" value="ECO:0007669"/>
    <property type="project" value="UniProtKB-KW"/>
</dbReference>
<dbReference type="SUPFAM" id="SSF48264">
    <property type="entry name" value="Cytochrome P450"/>
    <property type="match status" value="1"/>
</dbReference>
<dbReference type="GO" id="GO:0020037">
    <property type="term" value="F:heme binding"/>
    <property type="evidence" value="ECO:0007669"/>
    <property type="project" value="InterPro"/>
</dbReference>
<accession>A0AAD7FGQ1</accession>
<dbReference type="InterPro" id="IPR001128">
    <property type="entry name" value="Cyt_P450"/>
</dbReference>
<proteinExistence type="inferred from homology"/>
<evidence type="ECO:0000313" key="8">
    <source>
        <dbReference type="EMBL" id="KAJ7617763.1"/>
    </source>
</evidence>
<keyword evidence="6" id="KW-0408">Iron</keyword>
<evidence type="ECO:0000256" key="2">
    <source>
        <dbReference type="ARBA" id="ARBA00010617"/>
    </source>
</evidence>
<dbReference type="PANTHER" id="PTHR46300:SF7">
    <property type="entry name" value="P450, PUTATIVE (EUROFUNG)-RELATED"/>
    <property type="match status" value="1"/>
</dbReference>
<dbReference type="Gene3D" id="1.10.630.10">
    <property type="entry name" value="Cytochrome P450"/>
    <property type="match status" value="1"/>
</dbReference>
<evidence type="ECO:0000256" key="7">
    <source>
        <dbReference type="ARBA" id="ARBA00023033"/>
    </source>
</evidence>
<evidence type="ECO:0000256" key="6">
    <source>
        <dbReference type="ARBA" id="ARBA00023004"/>
    </source>
</evidence>
<comment type="similarity">
    <text evidence="2">Belongs to the cytochrome P450 family.</text>
</comment>
<dbReference type="GO" id="GO:0005506">
    <property type="term" value="F:iron ion binding"/>
    <property type="evidence" value="ECO:0007669"/>
    <property type="project" value="InterPro"/>
</dbReference>
<keyword evidence="9" id="KW-1185">Reference proteome</keyword>
<keyword evidence="3" id="KW-0349">Heme</keyword>
<dbReference type="GO" id="GO:0016705">
    <property type="term" value="F:oxidoreductase activity, acting on paired donors, with incorporation or reduction of molecular oxygen"/>
    <property type="evidence" value="ECO:0007669"/>
    <property type="project" value="InterPro"/>
</dbReference>
<evidence type="ECO:0000256" key="4">
    <source>
        <dbReference type="ARBA" id="ARBA00022723"/>
    </source>
</evidence>
<dbReference type="InterPro" id="IPR036396">
    <property type="entry name" value="Cyt_P450_sf"/>
</dbReference>
<evidence type="ECO:0000313" key="9">
    <source>
        <dbReference type="Proteomes" id="UP001221142"/>
    </source>
</evidence>
<comment type="cofactor">
    <cofactor evidence="1">
        <name>heme</name>
        <dbReference type="ChEBI" id="CHEBI:30413"/>
    </cofactor>
</comment>
<dbReference type="PANTHER" id="PTHR46300">
    <property type="entry name" value="P450, PUTATIVE (EUROFUNG)-RELATED-RELATED"/>
    <property type="match status" value="1"/>
</dbReference>
<keyword evidence="7" id="KW-0503">Monooxygenase</keyword>
<name>A0AAD7FGQ1_9AGAR</name>
<organism evidence="8 9">
    <name type="scientific">Roridomyces roridus</name>
    <dbReference type="NCBI Taxonomy" id="1738132"/>
    <lineage>
        <taxon>Eukaryota</taxon>
        <taxon>Fungi</taxon>
        <taxon>Dikarya</taxon>
        <taxon>Basidiomycota</taxon>
        <taxon>Agaricomycotina</taxon>
        <taxon>Agaricomycetes</taxon>
        <taxon>Agaricomycetidae</taxon>
        <taxon>Agaricales</taxon>
        <taxon>Marasmiineae</taxon>
        <taxon>Mycenaceae</taxon>
        <taxon>Roridomyces</taxon>
    </lineage>
</organism>
<keyword evidence="5" id="KW-0560">Oxidoreductase</keyword>
<dbReference type="Pfam" id="PF00067">
    <property type="entry name" value="p450"/>
    <property type="match status" value="1"/>
</dbReference>
<sequence>MAAGTAERSFTSTLLEERTGQDELITWAASAVQTGGSSTTATQLESFFLAMTLYPEVQAKAQEEIDRVVGIGRLPDISDRANMPYMTAFAGNSSAGTLSYLRV</sequence>
<reference evidence="8" key="1">
    <citation type="submission" date="2023-03" db="EMBL/GenBank/DDBJ databases">
        <title>Massive genome expansion in bonnet fungi (Mycena s.s.) driven by repeated elements and novel gene families across ecological guilds.</title>
        <authorList>
            <consortium name="Lawrence Berkeley National Laboratory"/>
            <person name="Harder C.B."/>
            <person name="Miyauchi S."/>
            <person name="Viragh M."/>
            <person name="Kuo A."/>
            <person name="Thoen E."/>
            <person name="Andreopoulos B."/>
            <person name="Lu D."/>
            <person name="Skrede I."/>
            <person name="Drula E."/>
            <person name="Henrissat B."/>
            <person name="Morin E."/>
            <person name="Kohler A."/>
            <person name="Barry K."/>
            <person name="LaButti K."/>
            <person name="Morin E."/>
            <person name="Salamov A."/>
            <person name="Lipzen A."/>
            <person name="Mereny Z."/>
            <person name="Hegedus B."/>
            <person name="Baldrian P."/>
            <person name="Stursova M."/>
            <person name="Weitz H."/>
            <person name="Taylor A."/>
            <person name="Grigoriev I.V."/>
            <person name="Nagy L.G."/>
            <person name="Martin F."/>
            <person name="Kauserud H."/>
        </authorList>
    </citation>
    <scope>NUCLEOTIDE SEQUENCE</scope>
    <source>
        <strain evidence="8">9284</strain>
    </source>
</reference>
<evidence type="ECO:0000256" key="3">
    <source>
        <dbReference type="ARBA" id="ARBA00022617"/>
    </source>
</evidence>
<dbReference type="Proteomes" id="UP001221142">
    <property type="component" value="Unassembled WGS sequence"/>
</dbReference>
<gene>
    <name evidence="8" type="ORF">FB45DRAFT_214497</name>
</gene>
<dbReference type="EMBL" id="JARKIF010000020">
    <property type="protein sequence ID" value="KAJ7617763.1"/>
    <property type="molecule type" value="Genomic_DNA"/>
</dbReference>
<evidence type="ECO:0000256" key="1">
    <source>
        <dbReference type="ARBA" id="ARBA00001971"/>
    </source>
</evidence>